<accession>A0AAD4KVG7</accession>
<proteinExistence type="predicted"/>
<comment type="caution">
    <text evidence="1">The sequence shown here is derived from an EMBL/GenBank/DDBJ whole genome shotgun (WGS) entry which is preliminary data.</text>
</comment>
<dbReference type="Proteomes" id="UP001201262">
    <property type="component" value="Unassembled WGS sequence"/>
</dbReference>
<keyword evidence="2" id="KW-1185">Reference proteome</keyword>
<evidence type="ECO:0000313" key="2">
    <source>
        <dbReference type="Proteomes" id="UP001201262"/>
    </source>
</evidence>
<dbReference type="EMBL" id="JAJTJA010000004">
    <property type="protein sequence ID" value="KAH8700734.1"/>
    <property type="molecule type" value="Genomic_DNA"/>
</dbReference>
<organism evidence="1 2">
    <name type="scientific">Talaromyces proteolyticus</name>
    <dbReference type="NCBI Taxonomy" id="1131652"/>
    <lineage>
        <taxon>Eukaryota</taxon>
        <taxon>Fungi</taxon>
        <taxon>Dikarya</taxon>
        <taxon>Ascomycota</taxon>
        <taxon>Pezizomycotina</taxon>
        <taxon>Eurotiomycetes</taxon>
        <taxon>Eurotiomycetidae</taxon>
        <taxon>Eurotiales</taxon>
        <taxon>Trichocomaceae</taxon>
        <taxon>Talaromyces</taxon>
        <taxon>Talaromyces sect. Bacilispori</taxon>
    </lineage>
</organism>
<name>A0AAD4KVG7_9EURO</name>
<reference evidence="1" key="1">
    <citation type="submission" date="2021-12" db="EMBL/GenBank/DDBJ databases">
        <title>Convergent genome expansion in fungi linked to evolution of root-endophyte symbiosis.</title>
        <authorList>
            <consortium name="DOE Joint Genome Institute"/>
            <person name="Ke Y.-H."/>
            <person name="Bonito G."/>
            <person name="Liao H.-L."/>
            <person name="Looney B."/>
            <person name="Rojas-Flechas A."/>
            <person name="Nash J."/>
            <person name="Hameed K."/>
            <person name="Schadt C."/>
            <person name="Martin F."/>
            <person name="Crous P.W."/>
            <person name="Miettinen O."/>
            <person name="Magnuson J.K."/>
            <person name="Labbe J."/>
            <person name="Jacobson D."/>
            <person name="Doktycz M.J."/>
            <person name="Veneault-Fourrey C."/>
            <person name="Kuo A."/>
            <person name="Mondo S."/>
            <person name="Calhoun S."/>
            <person name="Riley R."/>
            <person name="Ohm R."/>
            <person name="LaButti K."/>
            <person name="Andreopoulos B."/>
            <person name="Pangilinan J."/>
            <person name="Nolan M."/>
            <person name="Tritt A."/>
            <person name="Clum A."/>
            <person name="Lipzen A."/>
            <person name="Daum C."/>
            <person name="Barry K."/>
            <person name="Grigoriev I.V."/>
            <person name="Vilgalys R."/>
        </authorList>
    </citation>
    <scope>NUCLEOTIDE SEQUENCE</scope>
    <source>
        <strain evidence="1">PMI_201</strain>
    </source>
</reference>
<evidence type="ECO:0000313" key="1">
    <source>
        <dbReference type="EMBL" id="KAH8700734.1"/>
    </source>
</evidence>
<dbReference type="RefSeq" id="XP_046074440.1">
    <property type="nucleotide sequence ID" value="XM_046215711.1"/>
</dbReference>
<dbReference type="AlphaFoldDB" id="A0AAD4KVG7"/>
<protein>
    <submittedName>
        <fullName evidence="1">Uncharacterized protein</fullName>
    </submittedName>
</protein>
<sequence>MHRSILTTEANLLLALSREPLQTPLIPMAFILHGLRILTWHRNIRISPRSHCKTPTHPDTIIILQVHTITRHSHDTKDTHMNHHTKDINMTLYRHLHIRITLHFETIQKIPIPLQVSTTMVIRQKSPPRPYLKCPLYTKYHHLYGFRGEK</sequence>
<gene>
    <name evidence="1" type="ORF">BGW36DRAFT_374869</name>
</gene>
<dbReference type="GeneID" id="70245998"/>